<dbReference type="Pfam" id="PF01300">
    <property type="entry name" value="Sua5_yciO_yrdC"/>
    <property type="match status" value="1"/>
</dbReference>
<comment type="function">
    <text evidence="8">Involved in the maturation of [NiFe] hydrogenases. Along with HypE, it catalyzes the synthesis of the CN ligands of the active site iron of [NiFe]-hydrogenases. HypF functions as a carbamoyl transferase using carbamoylphosphate as a substrate and transferring the carboxamido moiety in an ATP-dependent reaction to the thiolate of the C-terminal cysteine of HypE yielding a protein-S-carboxamide.</text>
</comment>
<feature type="domain" description="YrdC-like" evidence="11">
    <location>
        <begin position="197"/>
        <end position="398"/>
    </location>
</feature>
<comment type="catalytic activity">
    <reaction evidence="7 8">
        <text>C-terminal L-cysteinyl-[HypE protein] + carbamoyl phosphate + ATP + H2O = C-terminal S-carboxamide-L-cysteinyl-[HypE protein] + AMP + phosphate + diphosphate + H(+)</text>
        <dbReference type="Rhea" id="RHEA:55636"/>
        <dbReference type="Rhea" id="RHEA-COMP:14247"/>
        <dbReference type="Rhea" id="RHEA-COMP:14392"/>
        <dbReference type="ChEBI" id="CHEBI:15377"/>
        <dbReference type="ChEBI" id="CHEBI:15378"/>
        <dbReference type="ChEBI" id="CHEBI:30616"/>
        <dbReference type="ChEBI" id="CHEBI:33019"/>
        <dbReference type="ChEBI" id="CHEBI:43474"/>
        <dbReference type="ChEBI" id="CHEBI:58228"/>
        <dbReference type="ChEBI" id="CHEBI:76913"/>
        <dbReference type="ChEBI" id="CHEBI:139126"/>
        <dbReference type="ChEBI" id="CHEBI:456215"/>
    </reaction>
</comment>
<comment type="similarity">
    <text evidence="2 8">Belongs to the carbamoyltransferase HypF family.</text>
</comment>
<feature type="active site" evidence="9">
    <location>
        <position position="18"/>
    </location>
</feature>
<dbReference type="Gene3D" id="3.30.110.120">
    <property type="match status" value="1"/>
</dbReference>
<dbReference type="PANTHER" id="PTHR42959">
    <property type="entry name" value="CARBAMOYLTRANSFERASE"/>
    <property type="match status" value="1"/>
</dbReference>
<dbReference type="Pfam" id="PF17788">
    <property type="entry name" value="HypF_C"/>
    <property type="match status" value="1"/>
</dbReference>
<keyword evidence="12" id="KW-0808">Transferase</keyword>
<evidence type="ECO:0000256" key="6">
    <source>
        <dbReference type="ARBA" id="ARBA00022833"/>
    </source>
</evidence>
<dbReference type="UniPathway" id="UPA00335"/>
<evidence type="ECO:0000259" key="11">
    <source>
        <dbReference type="PROSITE" id="PS51163"/>
    </source>
</evidence>
<dbReference type="InterPro" id="IPR004421">
    <property type="entry name" value="Carbamoyltransferase_HypF"/>
</dbReference>
<dbReference type="Pfam" id="PF00708">
    <property type="entry name" value="Acylphosphatase"/>
    <property type="match status" value="1"/>
</dbReference>
<dbReference type="PANTHER" id="PTHR42959:SF1">
    <property type="entry name" value="CARBAMOYLTRANSFERASE HYPF"/>
    <property type="match status" value="1"/>
</dbReference>
<dbReference type="InterPro" id="IPR041440">
    <property type="entry name" value="HypF_C"/>
</dbReference>
<dbReference type="Gene3D" id="3.30.420.40">
    <property type="match status" value="1"/>
</dbReference>
<dbReference type="PROSITE" id="PS00150">
    <property type="entry name" value="ACYLPHOSPHATASE_1"/>
    <property type="match status" value="1"/>
</dbReference>
<proteinExistence type="inferred from homology"/>
<keyword evidence="13" id="KW-1185">Reference proteome</keyword>
<dbReference type="GO" id="GO:0003725">
    <property type="term" value="F:double-stranded RNA binding"/>
    <property type="evidence" value="ECO:0007669"/>
    <property type="project" value="InterPro"/>
</dbReference>
<keyword evidence="3" id="KW-0436">Ligase</keyword>
<gene>
    <name evidence="12" type="primary">hypF</name>
    <name evidence="12" type="ORF">C2I19_14155</name>
</gene>
<dbReference type="GO" id="GO:0051604">
    <property type="term" value="P:protein maturation"/>
    <property type="evidence" value="ECO:0007669"/>
    <property type="project" value="TreeGrafter"/>
</dbReference>
<feature type="active site" evidence="9">
    <location>
        <position position="36"/>
    </location>
</feature>
<dbReference type="GO" id="GO:0008270">
    <property type="term" value="F:zinc ion binding"/>
    <property type="evidence" value="ECO:0007669"/>
    <property type="project" value="UniProtKB-KW"/>
</dbReference>
<dbReference type="PROSITE" id="PS51160">
    <property type="entry name" value="ACYLPHOSPHATASE_3"/>
    <property type="match status" value="1"/>
</dbReference>
<comment type="caution">
    <text evidence="12">The sequence shown here is derived from an EMBL/GenBank/DDBJ whole genome shotgun (WGS) entry which is preliminary data.</text>
</comment>
<dbReference type="InterPro" id="IPR036046">
    <property type="entry name" value="Acylphosphatase-like_dom_sf"/>
</dbReference>
<dbReference type="GO" id="GO:0016743">
    <property type="term" value="F:carboxyl- or carbamoyltransferase activity"/>
    <property type="evidence" value="ECO:0007669"/>
    <property type="project" value="UniProtKB-UniRule"/>
</dbReference>
<keyword evidence="9" id="KW-0378">Hydrolase</keyword>
<dbReference type="NCBIfam" id="TIGR00143">
    <property type="entry name" value="hypF"/>
    <property type="match status" value="1"/>
</dbReference>
<dbReference type="Pfam" id="PF22521">
    <property type="entry name" value="HypF_C_2"/>
    <property type="match status" value="1"/>
</dbReference>
<evidence type="ECO:0000256" key="9">
    <source>
        <dbReference type="PROSITE-ProRule" id="PRU00520"/>
    </source>
</evidence>
<accession>A0A2S5DEC5</accession>
<dbReference type="PIRSF" id="PIRSF006256">
    <property type="entry name" value="CMPcnvr_hdrg_mat"/>
    <property type="match status" value="1"/>
</dbReference>
<evidence type="ECO:0000256" key="4">
    <source>
        <dbReference type="ARBA" id="ARBA00022723"/>
    </source>
</evidence>
<evidence type="ECO:0000256" key="2">
    <source>
        <dbReference type="ARBA" id="ARBA00008097"/>
    </source>
</evidence>
<dbReference type="AlphaFoldDB" id="A0A2S5DEC5"/>
<dbReference type="PROSITE" id="PS51163">
    <property type="entry name" value="YRDC"/>
    <property type="match status" value="1"/>
</dbReference>
<dbReference type="EMBL" id="PQWB01000058">
    <property type="protein sequence ID" value="POZ61338.1"/>
    <property type="molecule type" value="Genomic_DNA"/>
</dbReference>
<organism evidence="12 13">
    <name type="scientific">Chromobacterium alticapitis</name>
    <dbReference type="NCBI Taxonomy" id="2073169"/>
    <lineage>
        <taxon>Bacteria</taxon>
        <taxon>Pseudomonadati</taxon>
        <taxon>Pseudomonadota</taxon>
        <taxon>Betaproteobacteria</taxon>
        <taxon>Neisseriales</taxon>
        <taxon>Chromobacteriaceae</taxon>
        <taxon>Chromobacterium</taxon>
    </lineage>
</organism>
<dbReference type="InterPro" id="IPR006070">
    <property type="entry name" value="Sua5-like_dom"/>
</dbReference>
<reference evidence="13" key="1">
    <citation type="submission" date="2018-02" db="EMBL/GenBank/DDBJ databases">
        <authorList>
            <person name="O'Hara-Hanley K."/>
            <person name="Soby S."/>
        </authorList>
    </citation>
    <scope>NUCLEOTIDE SEQUENCE [LARGE SCALE GENOMIC DNA]</scope>
    <source>
        <strain evidence="13">MWU14-2602</strain>
    </source>
</reference>
<evidence type="ECO:0000256" key="7">
    <source>
        <dbReference type="ARBA" id="ARBA00048220"/>
    </source>
</evidence>
<dbReference type="Gene3D" id="3.30.420.360">
    <property type="match status" value="1"/>
</dbReference>
<evidence type="ECO:0000313" key="12">
    <source>
        <dbReference type="EMBL" id="POZ61338.1"/>
    </source>
</evidence>
<sequence>MAREQLTVRGIVQGVGFRPFVFRLAREQALSGWIRNDGEGVTMELQGGHAELDGFAERLLAERPPLARIDQVLRQPLAEQAGAQGFAILESAAGGGHAAIGADSCVCDACLAELFNPANRRYRYPFINCTDCGPRYTLVERLPYDRAQTSMAAFAQCPSCLAEYRDPLHRRFHAEPNACPHCGPGLALYDVNGPVAGDAVAETVKRLQRGEIVAIKGLGGFHLACDARDASAVARLRQRKAREEKPLAIMAANPASLAGLAGLSERSERLLRSPQRPIVLLPKTDVCDAELAGAAPDVAWLGAMLPYTPLHYLLFHEAAGRPAGMDWLAEAQPLLLVMTSANPHGEPLITRNEDARALLPELADAVLEHNRDIVTRCDDSVLRVGCHGHAQFLRRGRGYTPCAIGLSRGGPSVLALGAHLKNTLCLTRGNEAFLSQHIGDLDRVANCRALEAAAEHLQTLLATRPAFIAHDLHPDYYSSRLGRELAERLRLPALAVQHHHAHIAAILAEQQCDDAVLGLALDGVGLGDDGGAWGGELLLVDGAHFQRLGHLATLALPGGDRAAREPWRMAAAALHSWGDDAVIASRFPGEPAARQLANWLNQGKAQTRTSSLGRLFDAAAALLGIAERASFEAQAAMRLEGLAERRGLPAKPPRLHSIDASNTLDLSPLLRRLAEGMAPADGAALFHACLIEALADWAAQAARRHGLRRVACGGGCLQNAILARGLHAALGRRGLSMLQARLAPAGDGGLALGQAWVAQRHFNP</sequence>
<dbReference type="InterPro" id="IPR017968">
    <property type="entry name" value="Acylphosphatase_CS"/>
</dbReference>
<evidence type="ECO:0000256" key="5">
    <source>
        <dbReference type="ARBA" id="ARBA00022771"/>
    </source>
</evidence>
<evidence type="ECO:0000256" key="1">
    <source>
        <dbReference type="ARBA" id="ARBA00004711"/>
    </source>
</evidence>
<keyword evidence="5" id="KW-0863">Zinc-finger</keyword>
<keyword evidence="6" id="KW-0862">Zinc</keyword>
<comment type="pathway">
    <text evidence="1 8">Protein modification; [NiFe] hydrogenase maturation.</text>
</comment>
<dbReference type="SUPFAM" id="SSF55821">
    <property type="entry name" value="YrdC/RibB"/>
    <property type="match status" value="1"/>
</dbReference>
<dbReference type="SUPFAM" id="SSF54975">
    <property type="entry name" value="Acylphosphatase/BLUF domain-like"/>
    <property type="match status" value="1"/>
</dbReference>
<dbReference type="InterPro" id="IPR011125">
    <property type="entry name" value="Znf_HypF"/>
</dbReference>
<protein>
    <recommendedName>
        <fullName evidence="8">Carbamoyltransferase HypF</fullName>
        <ecNumber evidence="8">6.2.-.-</ecNumber>
    </recommendedName>
</protein>
<dbReference type="RefSeq" id="WP_103903345.1">
    <property type="nucleotide sequence ID" value="NZ_PQWB01000058.1"/>
</dbReference>
<comment type="catalytic activity">
    <reaction evidence="9">
        <text>an acyl phosphate + H2O = a carboxylate + phosphate + H(+)</text>
        <dbReference type="Rhea" id="RHEA:14965"/>
        <dbReference type="ChEBI" id="CHEBI:15377"/>
        <dbReference type="ChEBI" id="CHEBI:15378"/>
        <dbReference type="ChEBI" id="CHEBI:29067"/>
        <dbReference type="ChEBI" id="CHEBI:43474"/>
        <dbReference type="ChEBI" id="CHEBI:59918"/>
        <dbReference type="EC" id="3.6.1.7"/>
    </reaction>
</comment>
<dbReference type="GO" id="GO:0016874">
    <property type="term" value="F:ligase activity"/>
    <property type="evidence" value="ECO:0007669"/>
    <property type="project" value="UniProtKB-UniRule"/>
</dbReference>
<evidence type="ECO:0000259" key="10">
    <source>
        <dbReference type="PROSITE" id="PS51160"/>
    </source>
</evidence>
<dbReference type="InterPro" id="IPR055128">
    <property type="entry name" value="HypF_C_2"/>
</dbReference>
<dbReference type="Proteomes" id="UP000237082">
    <property type="component" value="Unassembled WGS sequence"/>
</dbReference>
<feature type="domain" description="Acylphosphatase-like" evidence="10">
    <location>
        <begin position="3"/>
        <end position="90"/>
    </location>
</feature>
<evidence type="ECO:0000313" key="13">
    <source>
        <dbReference type="Proteomes" id="UP000237082"/>
    </source>
</evidence>
<dbReference type="EC" id="6.2.-.-" evidence="8"/>
<keyword evidence="4" id="KW-0479">Metal-binding</keyword>
<dbReference type="InterPro" id="IPR017945">
    <property type="entry name" value="DHBP_synth_RibB-like_a/b_dom"/>
</dbReference>
<dbReference type="Pfam" id="PF07503">
    <property type="entry name" value="zf-HYPF"/>
    <property type="match status" value="2"/>
</dbReference>
<evidence type="ECO:0000256" key="3">
    <source>
        <dbReference type="ARBA" id="ARBA00022598"/>
    </source>
</evidence>
<evidence type="ECO:0000256" key="8">
    <source>
        <dbReference type="PIRNR" id="PIRNR006256"/>
    </source>
</evidence>
<dbReference type="Gene3D" id="3.90.870.50">
    <property type="match status" value="1"/>
</dbReference>
<dbReference type="InterPro" id="IPR051060">
    <property type="entry name" value="Carbamoyltrans_HypF-like"/>
</dbReference>
<dbReference type="GO" id="GO:0003998">
    <property type="term" value="F:acylphosphatase activity"/>
    <property type="evidence" value="ECO:0007669"/>
    <property type="project" value="UniProtKB-EC"/>
</dbReference>
<name>A0A2S5DEC5_9NEIS</name>
<dbReference type="InterPro" id="IPR001792">
    <property type="entry name" value="Acylphosphatase-like_dom"/>
</dbReference>
<dbReference type="OrthoDB" id="9808093at2"/>